<dbReference type="AlphaFoldDB" id="A0A2P6U4G6"/>
<keyword evidence="3" id="KW-1185">Reference proteome</keyword>
<comment type="caution">
    <text evidence="2">The sequence shown here is derived from an EMBL/GenBank/DDBJ whole genome shotgun (WGS) entry which is preliminary data.</text>
</comment>
<dbReference type="Proteomes" id="UP000239899">
    <property type="component" value="Unassembled WGS sequence"/>
</dbReference>
<dbReference type="OrthoDB" id="10604933at2759"/>
<feature type="compositionally biased region" description="Acidic residues" evidence="1">
    <location>
        <begin position="186"/>
        <end position="196"/>
    </location>
</feature>
<gene>
    <name evidence="2" type="ORF">C2E21_0625</name>
</gene>
<feature type="region of interest" description="Disordered" evidence="1">
    <location>
        <begin position="1"/>
        <end position="69"/>
    </location>
</feature>
<organism evidence="2 3">
    <name type="scientific">Chlorella sorokiniana</name>
    <name type="common">Freshwater green alga</name>
    <dbReference type="NCBI Taxonomy" id="3076"/>
    <lineage>
        <taxon>Eukaryota</taxon>
        <taxon>Viridiplantae</taxon>
        <taxon>Chlorophyta</taxon>
        <taxon>core chlorophytes</taxon>
        <taxon>Trebouxiophyceae</taxon>
        <taxon>Chlorellales</taxon>
        <taxon>Chlorellaceae</taxon>
        <taxon>Chlorella clade</taxon>
        <taxon>Chlorella</taxon>
    </lineage>
</organism>
<protein>
    <submittedName>
        <fullName evidence="2">Zinc finger and BTB domain-containing 24</fullName>
    </submittedName>
</protein>
<feature type="region of interest" description="Disordered" evidence="1">
    <location>
        <begin position="91"/>
        <end position="126"/>
    </location>
</feature>
<name>A0A2P6U4G6_CHLSO</name>
<evidence type="ECO:0000313" key="3">
    <source>
        <dbReference type="Proteomes" id="UP000239899"/>
    </source>
</evidence>
<evidence type="ECO:0000313" key="2">
    <source>
        <dbReference type="EMBL" id="PRW61201.1"/>
    </source>
</evidence>
<dbReference type="EMBL" id="LHPG02000001">
    <property type="protein sequence ID" value="PRW61201.1"/>
    <property type="molecule type" value="Genomic_DNA"/>
</dbReference>
<sequence>MSAAAQEARAGFREAAPAQLPADLDAETPTKKGAGKKRKVEAAQPARRSLRENRKLTPKAAAALAGEGDFDEEEGEAAFYDEVEEAKALRSAKTATRQRKAEETPAEAAAELDAHNRNRIASMSEGQLRTRIKRMTNVAKLKSVIAELEGCGMAGLAAEARSKLAGLKAGTAAEPADGEYEPRASDEEEEEEEEEEWAPRRRR</sequence>
<accession>A0A2P6U4G6</accession>
<feature type="compositionally biased region" description="Low complexity" evidence="1">
    <location>
        <begin position="14"/>
        <end position="23"/>
    </location>
</feature>
<proteinExistence type="predicted"/>
<feature type="region of interest" description="Disordered" evidence="1">
    <location>
        <begin position="168"/>
        <end position="203"/>
    </location>
</feature>
<reference evidence="2 3" key="1">
    <citation type="journal article" date="2018" name="Plant J.">
        <title>Genome sequences of Chlorella sorokiniana UTEX 1602 and Micractinium conductrix SAG 241.80: implications to maltose excretion by a green alga.</title>
        <authorList>
            <person name="Arriola M.B."/>
            <person name="Velmurugan N."/>
            <person name="Zhang Y."/>
            <person name="Plunkett M.H."/>
            <person name="Hondzo H."/>
            <person name="Barney B.M."/>
        </authorList>
    </citation>
    <scope>NUCLEOTIDE SEQUENCE [LARGE SCALE GENOMIC DNA]</scope>
    <source>
        <strain evidence="3">UTEX 1602</strain>
    </source>
</reference>
<evidence type="ECO:0000256" key="1">
    <source>
        <dbReference type="SAM" id="MobiDB-lite"/>
    </source>
</evidence>